<keyword evidence="13" id="KW-1185">Reference proteome</keyword>
<gene>
    <name evidence="12" type="ORF">BDK51DRAFT_32662</name>
</gene>
<dbReference type="InterPro" id="IPR013328">
    <property type="entry name" value="6PGD_dom2"/>
</dbReference>
<keyword evidence="4 9" id="KW-0101">Branched-chain amino acid catabolism</keyword>
<evidence type="ECO:0000259" key="10">
    <source>
        <dbReference type="Pfam" id="PF03446"/>
    </source>
</evidence>
<evidence type="ECO:0000256" key="4">
    <source>
        <dbReference type="ARBA" id="ARBA00022456"/>
    </source>
</evidence>
<dbReference type="GO" id="GO:0051287">
    <property type="term" value="F:NAD binding"/>
    <property type="evidence" value="ECO:0007669"/>
    <property type="project" value="InterPro"/>
</dbReference>
<comment type="pathway">
    <text evidence="1 9">Amino-acid degradation; L-valine degradation.</text>
</comment>
<accession>A0A4P9W2I9</accession>
<evidence type="ECO:0000313" key="12">
    <source>
        <dbReference type="EMBL" id="RKO85383.1"/>
    </source>
</evidence>
<dbReference type="PROSITE" id="PS00895">
    <property type="entry name" value="3_HYDROXYISOBUT_DH"/>
    <property type="match status" value="1"/>
</dbReference>
<keyword evidence="5 9" id="KW-0560">Oxidoreductase</keyword>
<evidence type="ECO:0000256" key="5">
    <source>
        <dbReference type="ARBA" id="ARBA00023002"/>
    </source>
</evidence>
<evidence type="ECO:0000256" key="3">
    <source>
        <dbReference type="ARBA" id="ARBA00012991"/>
    </source>
</evidence>
<dbReference type="Gene3D" id="1.10.1040.10">
    <property type="entry name" value="N-(1-d-carboxylethyl)-l-norvaline Dehydrogenase, domain 2"/>
    <property type="match status" value="1"/>
</dbReference>
<dbReference type="Proteomes" id="UP000269721">
    <property type="component" value="Unassembled WGS sequence"/>
</dbReference>
<dbReference type="PANTHER" id="PTHR22981">
    <property type="entry name" value="3-HYDROXYISOBUTYRATE DEHYDROGENASE-RELATED"/>
    <property type="match status" value="1"/>
</dbReference>
<keyword evidence="6 9" id="KW-0520">NAD</keyword>
<dbReference type="Pfam" id="PF03446">
    <property type="entry name" value="NAD_binding_2"/>
    <property type="match status" value="1"/>
</dbReference>
<dbReference type="SUPFAM" id="SSF51735">
    <property type="entry name" value="NAD(P)-binding Rossmann-fold domains"/>
    <property type="match status" value="1"/>
</dbReference>
<dbReference type="AlphaFoldDB" id="A0A4P9W2I9"/>
<dbReference type="GO" id="GO:0050661">
    <property type="term" value="F:NADP binding"/>
    <property type="evidence" value="ECO:0007669"/>
    <property type="project" value="InterPro"/>
</dbReference>
<dbReference type="GO" id="GO:0005739">
    <property type="term" value="C:mitochondrion"/>
    <property type="evidence" value="ECO:0007669"/>
    <property type="project" value="TreeGrafter"/>
</dbReference>
<dbReference type="UniPathway" id="UPA00362"/>
<dbReference type="InterPro" id="IPR029154">
    <property type="entry name" value="HIBADH-like_NADP-bd"/>
</dbReference>
<dbReference type="InterPro" id="IPR008927">
    <property type="entry name" value="6-PGluconate_DH-like_C_sf"/>
</dbReference>
<evidence type="ECO:0000259" key="11">
    <source>
        <dbReference type="Pfam" id="PF14833"/>
    </source>
</evidence>
<reference evidence="13" key="1">
    <citation type="journal article" date="2018" name="Nat. Microbiol.">
        <title>Leveraging single-cell genomics to expand the fungal tree of life.</title>
        <authorList>
            <person name="Ahrendt S.R."/>
            <person name="Quandt C.A."/>
            <person name="Ciobanu D."/>
            <person name="Clum A."/>
            <person name="Salamov A."/>
            <person name="Andreopoulos B."/>
            <person name="Cheng J.F."/>
            <person name="Woyke T."/>
            <person name="Pelin A."/>
            <person name="Henrissat B."/>
            <person name="Reynolds N.K."/>
            <person name="Benny G.L."/>
            <person name="Smith M.E."/>
            <person name="James T.Y."/>
            <person name="Grigoriev I.V."/>
        </authorList>
    </citation>
    <scope>NUCLEOTIDE SEQUENCE [LARGE SCALE GENOMIC DNA]</scope>
</reference>
<evidence type="ECO:0000313" key="13">
    <source>
        <dbReference type="Proteomes" id="UP000269721"/>
    </source>
</evidence>
<dbReference type="GO" id="GO:0006574">
    <property type="term" value="P:L-valine catabolic process"/>
    <property type="evidence" value="ECO:0007669"/>
    <property type="project" value="UniProtKB-UniPathway"/>
</dbReference>
<evidence type="ECO:0000256" key="7">
    <source>
        <dbReference type="ARBA" id="ARBA00049197"/>
    </source>
</evidence>
<dbReference type="InterPro" id="IPR002204">
    <property type="entry name" value="3-OH-isobutyrate_DH-rel_CS"/>
</dbReference>
<organism evidence="12 13">
    <name type="scientific">Blyttiomyces helicus</name>
    <dbReference type="NCBI Taxonomy" id="388810"/>
    <lineage>
        <taxon>Eukaryota</taxon>
        <taxon>Fungi</taxon>
        <taxon>Fungi incertae sedis</taxon>
        <taxon>Chytridiomycota</taxon>
        <taxon>Chytridiomycota incertae sedis</taxon>
        <taxon>Chytridiomycetes</taxon>
        <taxon>Chytridiomycetes incertae sedis</taxon>
        <taxon>Blyttiomyces</taxon>
    </lineage>
</organism>
<dbReference type="EMBL" id="KZ999135">
    <property type="protein sequence ID" value="RKO85383.1"/>
    <property type="molecule type" value="Genomic_DNA"/>
</dbReference>
<dbReference type="FunFam" id="1.10.1040.10:FF:000006">
    <property type="entry name" value="3-hydroxyisobutyrate dehydrogenase"/>
    <property type="match status" value="1"/>
</dbReference>
<dbReference type="PIRSF" id="PIRSF000103">
    <property type="entry name" value="HIBADH"/>
    <property type="match status" value="1"/>
</dbReference>
<dbReference type="EC" id="1.1.1.31" evidence="3 9"/>
<dbReference type="PANTHER" id="PTHR22981:SF7">
    <property type="entry name" value="3-HYDROXYISOBUTYRATE DEHYDROGENASE, MITOCHONDRIAL"/>
    <property type="match status" value="1"/>
</dbReference>
<dbReference type="NCBIfam" id="TIGR01692">
    <property type="entry name" value="HIBADH"/>
    <property type="match status" value="1"/>
</dbReference>
<dbReference type="InterPro" id="IPR015815">
    <property type="entry name" value="HIBADH-related"/>
</dbReference>
<sequence>MNCRFGLRSSQSLPLTTNLAARQRSLSTAAAAKTRIGFVGLGQMGYPMALNLLTRGTQPSTHEFIVHDAFPAASARFVAEAGTGTPVSVAASVGEVAERADVIVTMLPEGKHVRAVYKGLLGAVGKGTVLIDSSTIDVATAKEVAGWAREKDALMVDAPVSGGTPGAKAGTLTFMVGSPTPEAFEKVKPYLQHMGKSIVHCGLNGNGQVAKICNNMLLGITMIAAAETMNLGMRMGMDPKLLASIINTSSGRCWSTDTYNPVPGVMEGVPSSRDYEGGFGTTLMSKDMGLAVSAANDSKSAILLGGTAHAMYMMLARTEGYGKKDFSSVFKWMGGEKDAKK</sequence>
<name>A0A4P9W2I9_9FUNG</name>
<dbReference type="Gene3D" id="3.40.50.720">
    <property type="entry name" value="NAD(P)-binding Rossmann-like Domain"/>
    <property type="match status" value="1"/>
</dbReference>
<evidence type="ECO:0000256" key="2">
    <source>
        <dbReference type="ARBA" id="ARBA00006013"/>
    </source>
</evidence>
<evidence type="ECO:0000256" key="6">
    <source>
        <dbReference type="ARBA" id="ARBA00023027"/>
    </source>
</evidence>
<protein>
    <recommendedName>
        <fullName evidence="3 9">3-hydroxyisobutyrate dehydrogenase</fullName>
        <shortName evidence="9">HIBADH</shortName>
        <ecNumber evidence="3 9">1.1.1.31</ecNumber>
    </recommendedName>
</protein>
<comment type="catalytic activity">
    <reaction evidence="7 9">
        <text>3-hydroxy-2-methylpropanoate + NAD(+) = 2-methyl-3-oxopropanoate + NADH + H(+)</text>
        <dbReference type="Rhea" id="RHEA:17681"/>
        <dbReference type="ChEBI" id="CHEBI:11805"/>
        <dbReference type="ChEBI" id="CHEBI:15378"/>
        <dbReference type="ChEBI" id="CHEBI:57540"/>
        <dbReference type="ChEBI" id="CHEBI:57700"/>
        <dbReference type="ChEBI" id="CHEBI:57945"/>
        <dbReference type="EC" id="1.1.1.31"/>
    </reaction>
</comment>
<feature type="domain" description="3-hydroxyisobutyrate dehydrogenase-like NAD-binding" evidence="11">
    <location>
        <begin position="205"/>
        <end position="332"/>
    </location>
</feature>
<proteinExistence type="inferred from homology"/>
<feature type="active site" evidence="8">
    <location>
        <position position="211"/>
    </location>
</feature>
<dbReference type="InterPro" id="IPR036291">
    <property type="entry name" value="NAD(P)-bd_dom_sf"/>
</dbReference>
<dbReference type="GO" id="GO:0008442">
    <property type="term" value="F:3-hydroxyisobutyrate dehydrogenase activity"/>
    <property type="evidence" value="ECO:0007669"/>
    <property type="project" value="UniProtKB-EC"/>
</dbReference>
<feature type="domain" description="6-phosphogluconate dehydrogenase NADP-binding" evidence="10">
    <location>
        <begin position="35"/>
        <end position="202"/>
    </location>
</feature>
<dbReference type="InterPro" id="IPR011548">
    <property type="entry name" value="HIBADH"/>
</dbReference>
<dbReference type="OrthoDB" id="435038at2759"/>
<dbReference type="InterPro" id="IPR006115">
    <property type="entry name" value="6PGDH_NADP-bd"/>
</dbReference>
<evidence type="ECO:0000256" key="8">
    <source>
        <dbReference type="PIRSR" id="PIRSR000103-1"/>
    </source>
</evidence>
<dbReference type="SUPFAM" id="SSF48179">
    <property type="entry name" value="6-phosphogluconate dehydrogenase C-terminal domain-like"/>
    <property type="match status" value="1"/>
</dbReference>
<comment type="similarity">
    <text evidence="2">Belongs to the HIBADH-related family. 3-hydroxyisobutyrate dehydrogenase subfamily.</text>
</comment>
<evidence type="ECO:0000256" key="9">
    <source>
        <dbReference type="RuleBase" id="RU910714"/>
    </source>
</evidence>
<evidence type="ECO:0000256" key="1">
    <source>
        <dbReference type="ARBA" id="ARBA00005109"/>
    </source>
</evidence>
<dbReference type="Pfam" id="PF14833">
    <property type="entry name" value="NAD_binding_11"/>
    <property type="match status" value="1"/>
</dbReference>